<sequence>MVEEQSPVPLERIEPHVGLIAQVHHQVPDLR</sequence>
<dbReference type="AlphaFoldDB" id="X0RK76"/>
<evidence type="ECO:0000313" key="1">
    <source>
        <dbReference type="EMBL" id="GAF69193.1"/>
    </source>
</evidence>
<accession>X0RK76</accession>
<name>X0RK76_9ZZZZ</name>
<feature type="non-terminal residue" evidence="1">
    <location>
        <position position="31"/>
    </location>
</feature>
<reference evidence="1" key="1">
    <citation type="journal article" date="2014" name="Front. Microbiol.">
        <title>High frequency of phylogenetically diverse reductive dehalogenase-homologous genes in deep subseafloor sedimentary metagenomes.</title>
        <authorList>
            <person name="Kawai M."/>
            <person name="Futagami T."/>
            <person name="Toyoda A."/>
            <person name="Takaki Y."/>
            <person name="Nishi S."/>
            <person name="Hori S."/>
            <person name="Arai W."/>
            <person name="Tsubouchi T."/>
            <person name="Morono Y."/>
            <person name="Uchiyama I."/>
            <person name="Ito T."/>
            <person name="Fujiyama A."/>
            <person name="Inagaki F."/>
            <person name="Takami H."/>
        </authorList>
    </citation>
    <scope>NUCLEOTIDE SEQUENCE</scope>
    <source>
        <strain evidence="1">Expedition CK06-06</strain>
    </source>
</reference>
<protein>
    <submittedName>
        <fullName evidence="1">Uncharacterized protein</fullName>
    </submittedName>
</protein>
<organism evidence="1">
    <name type="scientific">marine sediment metagenome</name>
    <dbReference type="NCBI Taxonomy" id="412755"/>
    <lineage>
        <taxon>unclassified sequences</taxon>
        <taxon>metagenomes</taxon>
        <taxon>ecological metagenomes</taxon>
    </lineage>
</organism>
<gene>
    <name evidence="1" type="ORF">S01H1_04868</name>
</gene>
<dbReference type="EMBL" id="BARS01002549">
    <property type="protein sequence ID" value="GAF69193.1"/>
    <property type="molecule type" value="Genomic_DNA"/>
</dbReference>
<comment type="caution">
    <text evidence="1">The sequence shown here is derived from an EMBL/GenBank/DDBJ whole genome shotgun (WGS) entry which is preliminary data.</text>
</comment>
<proteinExistence type="predicted"/>